<feature type="compositionally biased region" description="Low complexity" evidence="1">
    <location>
        <begin position="1090"/>
        <end position="1099"/>
    </location>
</feature>
<feature type="region of interest" description="Disordered" evidence="1">
    <location>
        <begin position="924"/>
        <end position="991"/>
    </location>
</feature>
<feature type="compositionally biased region" description="Polar residues" evidence="1">
    <location>
        <begin position="930"/>
        <end position="945"/>
    </location>
</feature>
<dbReference type="GO" id="GO:0005884">
    <property type="term" value="C:actin filament"/>
    <property type="evidence" value="ECO:0007669"/>
    <property type="project" value="TreeGrafter"/>
</dbReference>
<feature type="compositionally biased region" description="Polar residues" evidence="1">
    <location>
        <begin position="88"/>
        <end position="116"/>
    </location>
</feature>
<feature type="compositionally biased region" description="Acidic residues" evidence="1">
    <location>
        <begin position="662"/>
        <end position="677"/>
    </location>
</feature>
<feature type="compositionally biased region" description="Polar residues" evidence="1">
    <location>
        <begin position="1076"/>
        <end position="1089"/>
    </location>
</feature>
<feature type="compositionally biased region" description="Basic and acidic residues" evidence="1">
    <location>
        <begin position="860"/>
        <end position="873"/>
    </location>
</feature>
<feature type="compositionally biased region" description="Low complexity" evidence="1">
    <location>
        <begin position="751"/>
        <end position="763"/>
    </location>
</feature>
<sequence>MNPRPAYIGAGTRSSPIAIDDSEDEVFFELNDLSNKSSPQNYPQPSLPDDRSNNVGSAAPPAPPMNAFQWPDNSGNIHVDKKRKRVDSFTSQAATVGSTSSTQRQHPTLVNRLSQPESKKSRKRRRKAERQALEEARLRNHNWLNGMPAQQTSLHHSVIPAPSWPMDGLTGPPHATTSYASRNTPDIGDYGAMYRRRLPSPRHTPPPEGDYAPNREVASYRYPYEKIAEAQLSHVPFPSSSSNWVSSMAKAADNPPFNQSAHPGVSQQWTYPPPQPPLPPVSPPPMPPSGPPPNIKPAKVPFPSIAKPQVEHHALPSKPPPAQPVVPIGMKPDQDPNSKHGIFHITSSTREAGTDMKKRSPSYLPNPARTLVLEQLPKTHRHPDFINTWSRSACGAFPVHMFIDSPAGKALVEFATAEQARKAWASPKLGTGYPGLKPHQLKGKPRPDLIKVWWYRVDGVGAGAGVGEIEEGEIEGDPLAEKEVEVTPKKETKKERKARLAKEREEKKQREINARLEKELQDWTKQQQQQQQQQQQAPLVNLTGVQMQMGGVGPSLSAPTPMMPSMYAPQPAPTESYYQSLPSPSRTPPDIMPWPYFLPGWAIPSRSPTPFDGGNNANPAYGTTIQGAMDDQRSTLSPSPGMAPTSAFSSTSGREMRQDIDEQRDDDVVDMEVDNDELSPVVHKPSLPPVNPIHHSLPARPNVVTRSTRPPPPKPPPPPSASAHVFVPRSAQAISTAPQRPSQSIDRKQPQHLPQLSKQQQQPNAPKASLPSQTMAYQNRPAPPHIATPQPKPAPVPSKLSSSDVPLDTPPSSAATAPPTSASTSSSLSSSSSTPVPSEPKAMKNAPTEPSYTKRALMARQKELEEKIAKSKMELAASAAASKTGTPVAPTAPAPAPPQPVKPAMDLGEKQAMEDRLRKLVLQSRKPAQVQAQPSAGAPSNTYASASARATPLSLTTELPQPQAAAAAAEKVTKVEPPPPPPPKSSTVSVSAHSFSLEDMAVSFITQTIETMKSQPTSVPDPAPPAVSAASRAGPDVRSELAAKQKRLEEHITESKLLMAKLSLAKTKEEKDEASLSKNTTSATAYQSKTTTMTTTTTTAQQFRITRWPASREDAGVLILSDDDDDSEEDD</sequence>
<dbReference type="Proteomes" id="UP000807469">
    <property type="component" value="Unassembled WGS sequence"/>
</dbReference>
<feature type="compositionally biased region" description="Polar residues" evidence="1">
    <location>
        <begin position="732"/>
        <end position="744"/>
    </location>
</feature>
<protein>
    <recommendedName>
        <fullName evidence="4">RRM domain-containing protein</fullName>
    </recommendedName>
</protein>
<evidence type="ECO:0000313" key="2">
    <source>
        <dbReference type="EMBL" id="KAF9476960.1"/>
    </source>
</evidence>
<feature type="compositionally biased region" description="Basic and acidic residues" evidence="1">
    <location>
        <begin position="479"/>
        <end position="510"/>
    </location>
</feature>
<evidence type="ECO:0000256" key="1">
    <source>
        <dbReference type="SAM" id="MobiDB-lite"/>
    </source>
</evidence>
<dbReference type="PANTHER" id="PTHR45691:SF6">
    <property type="entry name" value="PROTEIN DIAPHANOUS"/>
    <property type="match status" value="1"/>
</dbReference>
<accession>A0A9P5YZL4</accession>
<feature type="region of interest" description="Disordered" evidence="1">
    <location>
        <begin position="238"/>
        <end position="294"/>
    </location>
</feature>
<feature type="compositionally biased region" description="Polar residues" evidence="1">
    <location>
        <begin position="175"/>
        <end position="184"/>
    </location>
</feature>
<feature type="region of interest" description="Disordered" evidence="1">
    <location>
        <begin position="30"/>
        <end position="131"/>
    </location>
</feature>
<feature type="region of interest" description="Disordered" evidence="1">
    <location>
        <begin position="1066"/>
        <end position="1108"/>
    </location>
</feature>
<feature type="compositionally biased region" description="Basic and acidic residues" evidence="1">
    <location>
        <begin position="1066"/>
        <end position="1075"/>
    </location>
</feature>
<feature type="compositionally biased region" description="Pro residues" evidence="1">
    <location>
        <begin position="890"/>
        <end position="901"/>
    </location>
</feature>
<proteinExistence type="predicted"/>
<evidence type="ECO:0000313" key="3">
    <source>
        <dbReference type="Proteomes" id="UP000807469"/>
    </source>
</evidence>
<dbReference type="InterPro" id="IPR051412">
    <property type="entry name" value="Formin_Homology_Diaphanous_sf"/>
</dbReference>
<comment type="caution">
    <text evidence="2">The sequence shown here is derived from an EMBL/GenBank/DDBJ whole genome shotgun (WGS) entry which is preliminary data.</text>
</comment>
<name>A0A9P5YZL4_9AGAR</name>
<feature type="compositionally biased region" description="Low complexity" evidence="1">
    <location>
        <begin position="810"/>
        <end position="836"/>
    </location>
</feature>
<evidence type="ECO:0008006" key="4">
    <source>
        <dbReference type="Google" id="ProtNLM"/>
    </source>
</evidence>
<reference evidence="2" key="1">
    <citation type="submission" date="2020-11" db="EMBL/GenBank/DDBJ databases">
        <authorList>
            <consortium name="DOE Joint Genome Institute"/>
            <person name="Ahrendt S."/>
            <person name="Riley R."/>
            <person name="Andreopoulos W."/>
            <person name="Labutti K."/>
            <person name="Pangilinan J."/>
            <person name="Ruiz-Duenas F.J."/>
            <person name="Barrasa J.M."/>
            <person name="Sanchez-Garcia M."/>
            <person name="Camarero S."/>
            <person name="Miyauchi S."/>
            <person name="Serrano A."/>
            <person name="Linde D."/>
            <person name="Babiker R."/>
            <person name="Drula E."/>
            <person name="Ayuso-Fernandez I."/>
            <person name="Pacheco R."/>
            <person name="Padilla G."/>
            <person name="Ferreira P."/>
            <person name="Barriuso J."/>
            <person name="Kellner H."/>
            <person name="Castanera R."/>
            <person name="Alfaro M."/>
            <person name="Ramirez L."/>
            <person name="Pisabarro A.G."/>
            <person name="Kuo A."/>
            <person name="Tritt A."/>
            <person name="Lipzen A."/>
            <person name="He G."/>
            <person name="Yan M."/>
            <person name="Ng V."/>
            <person name="Cullen D."/>
            <person name="Martin F."/>
            <person name="Rosso M.-N."/>
            <person name="Henrissat B."/>
            <person name="Hibbett D."/>
            <person name="Martinez A.T."/>
            <person name="Grigoriev I.V."/>
        </authorList>
    </citation>
    <scope>NUCLEOTIDE SEQUENCE</scope>
    <source>
        <strain evidence="2">CIRM-BRFM 674</strain>
    </source>
</reference>
<keyword evidence="3" id="KW-1185">Reference proteome</keyword>
<dbReference type="GO" id="GO:0030041">
    <property type="term" value="P:actin filament polymerization"/>
    <property type="evidence" value="ECO:0007669"/>
    <property type="project" value="TreeGrafter"/>
</dbReference>
<feature type="compositionally biased region" description="Pro residues" evidence="1">
    <location>
        <begin position="271"/>
        <end position="294"/>
    </location>
</feature>
<dbReference type="OrthoDB" id="2804702at2759"/>
<dbReference type="PANTHER" id="PTHR45691">
    <property type="entry name" value="PROTEIN DIAPHANOUS"/>
    <property type="match status" value="1"/>
</dbReference>
<feature type="region of interest" description="Disordered" evidence="1">
    <location>
        <begin position="171"/>
        <end position="190"/>
    </location>
</feature>
<feature type="region of interest" description="Disordered" evidence="1">
    <location>
        <begin position="1013"/>
        <end position="1043"/>
    </location>
</feature>
<dbReference type="EMBL" id="MU155276">
    <property type="protein sequence ID" value="KAF9476960.1"/>
    <property type="molecule type" value="Genomic_DNA"/>
</dbReference>
<feature type="compositionally biased region" description="Pro residues" evidence="1">
    <location>
        <begin position="781"/>
        <end position="796"/>
    </location>
</feature>
<feature type="compositionally biased region" description="Polar residues" evidence="1">
    <location>
        <begin position="256"/>
        <end position="270"/>
    </location>
</feature>
<feature type="region of interest" description="Disordered" evidence="1">
    <location>
        <begin position="630"/>
        <end position="904"/>
    </location>
</feature>
<feature type="region of interest" description="Disordered" evidence="1">
    <location>
        <begin position="472"/>
        <end position="510"/>
    </location>
</feature>
<feature type="compositionally biased region" description="Pro residues" evidence="1">
    <location>
        <begin position="709"/>
        <end position="720"/>
    </location>
</feature>
<organism evidence="2 3">
    <name type="scientific">Pholiota conissans</name>
    <dbReference type="NCBI Taxonomy" id="109636"/>
    <lineage>
        <taxon>Eukaryota</taxon>
        <taxon>Fungi</taxon>
        <taxon>Dikarya</taxon>
        <taxon>Basidiomycota</taxon>
        <taxon>Agaricomycotina</taxon>
        <taxon>Agaricomycetes</taxon>
        <taxon>Agaricomycetidae</taxon>
        <taxon>Agaricales</taxon>
        <taxon>Agaricineae</taxon>
        <taxon>Strophariaceae</taxon>
        <taxon>Pholiota</taxon>
    </lineage>
</organism>
<feature type="compositionally biased region" description="Polar residues" evidence="1">
    <location>
        <begin position="32"/>
        <end position="44"/>
    </location>
</feature>
<dbReference type="AlphaFoldDB" id="A0A9P5YZL4"/>
<gene>
    <name evidence="2" type="ORF">BDN70DRAFT_934620</name>
</gene>